<dbReference type="EMBL" id="RAQH01000002">
    <property type="protein sequence ID" value="RKE88820.1"/>
    <property type="molecule type" value="Genomic_DNA"/>
</dbReference>
<name>A0A420DBD2_9FLAO</name>
<dbReference type="Proteomes" id="UP000285906">
    <property type="component" value="Unassembled WGS sequence"/>
</dbReference>
<proteinExistence type="predicted"/>
<evidence type="ECO:0000313" key="1">
    <source>
        <dbReference type="EMBL" id="RKE88820.1"/>
    </source>
</evidence>
<gene>
    <name evidence="1" type="ORF">BXY58_0947</name>
</gene>
<sequence>MLTFPKNQIENSNELRDYFQKLCAQIKIEYIDDKNWTWK</sequence>
<protein>
    <submittedName>
        <fullName evidence="1">Uncharacterized protein</fullName>
    </submittedName>
</protein>
<accession>A0A420DBD2</accession>
<organism evidence="1 2">
    <name type="scientific">Epilithonimonas arachidiradicis</name>
    <dbReference type="NCBI Taxonomy" id="1617282"/>
    <lineage>
        <taxon>Bacteria</taxon>
        <taxon>Pseudomonadati</taxon>
        <taxon>Bacteroidota</taxon>
        <taxon>Flavobacteriia</taxon>
        <taxon>Flavobacteriales</taxon>
        <taxon>Weeksellaceae</taxon>
        <taxon>Chryseobacterium group</taxon>
        <taxon>Epilithonimonas</taxon>
    </lineage>
</organism>
<evidence type="ECO:0000313" key="2">
    <source>
        <dbReference type="Proteomes" id="UP000285906"/>
    </source>
</evidence>
<dbReference type="AlphaFoldDB" id="A0A420DBD2"/>
<reference evidence="1 2" key="1">
    <citation type="submission" date="2018-09" db="EMBL/GenBank/DDBJ databases">
        <title>Genomic Encyclopedia of Archaeal and Bacterial Type Strains, Phase II (KMG-II): from individual species to whole genera.</title>
        <authorList>
            <person name="Goeker M."/>
        </authorList>
    </citation>
    <scope>NUCLEOTIDE SEQUENCE [LARGE SCALE GENOMIC DNA]</scope>
    <source>
        <strain evidence="1 2">DSM 27620</strain>
    </source>
</reference>
<comment type="caution">
    <text evidence="1">The sequence shown here is derived from an EMBL/GenBank/DDBJ whole genome shotgun (WGS) entry which is preliminary data.</text>
</comment>